<organism evidence="5">
    <name type="scientific">Otarine gammaherpesvirus 4</name>
    <dbReference type="NCBI Taxonomy" id="2801541"/>
    <lineage>
        <taxon>Viruses</taxon>
        <taxon>Duplodnaviria</taxon>
        <taxon>Heunggongvirae</taxon>
        <taxon>Peploviricota</taxon>
        <taxon>Herviviricetes</taxon>
        <taxon>Herpesvirales</taxon>
        <taxon>Orthoherpesviridae</taxon>
        <taxon>Gammaherpesvirinae</taxon>
    </lineage>
</organism>
<evidence type="ECO:0000313" key="5">
    <source>
        <dbReference type="EMBL" id="QRE02541.1"/>
    </source>
</evidence>
<dbReference type="Pfam" id="PF02867">
    <property type="entry name" value="Ribonuc_red_lgC"/>
    <property type="match status" value="1"/>
</dbReference>
<evidence type="ECO:0000256" key="1">
    <source>
        <dbReference type="ARBA" id="ARBA00010406"/>
    </source>
</evidence>
<dbReference type="EMBL" id="MN545487">
    <property type="protein sequence ID" value="QRE02541.1"/>
    <property type="molecule type" value="Genomic_DNA"/>
</dbReference>
<dbReference type="UniPathway" id="UPA00326"/>
<dbReference type="InterPro" id="IPR013346">
    <property type="entry name" value="NrdE_NrdA_C"/>
</dbReference>
<dbReference type="PANTHER" id="PTHR11573:SF6">
    <property type="entry name" value="RIBONUCLEOSIDE-DIPHOSPHATE REDUCTASE LARGE SUBUNIT"/>
    <property type="match status" value="1"/>
</dbReference>
<dbReference type="InterPro" id="IPR013509">
    <property type="entry name" value="RNR_lsu_N"/>
</dbReference>
<dbReference type="InterPro" id="IPR000788">
    <property type="entry name" value="RNR_lg_C"/>
</dbReference>
<evidence type="ECO:0000259" key="4">
    <source>
        <dbReference type="Pfam" id="PF02867"/>
    </source>
</evidence>
<comment type="function">
    <text evidence="2">Provides the precursors necessary for DNA synthesis. Catalyzes the biosynthesis of deoxyribonucleotides from the corresponding ribonucleotides.</text>
</comment>
<gene>
    <name evidence="5" type="primary">ORF61</name>
</gene>
<dbReference type="InterPro" id="IPR039718">
    <property type="entry name" value="Rrm1"/>
</dbReference>
<name>A0A889IW31_9GAMA</name>
<dbReference type="GO" id="GO:0009263">
    <property type="term" value="P:deoxyribonucleotide biosynthetic process"/>
    <property type="evidence" value="ECO:0007669"/>
    <property type="project" value="UniProtKB-KW"/>
</dbReference>
<dbReference type="GO" id="GO:0005524">
    <property type="term" value="F:ATP binding"/>
    <property type="evidence" value="ECO:0007669"/>
    <property type="project" value="InterPro"/>
</dbReference>
<dbReference type="GO" id="GO:0004748">
    <property type="term" value="F:ribonucleoside-diphosphate reductase activity, thioredoxin disulfide as acceptor"/>
    <property type="evidence" value="ECO:0007669"/>
    <property type="project" value="UniProtKB-EC"/>
</dbReference>
<keyword evidence="2" id="KW-0560">Oxidoreductase</keyword>
<dbReference type="Gene3D" id="3.20.70.20">
    <property type="match status" value="1"/>
</dbReference>
<comment type="catalytic activity">
    <reaction evidence="2">
        <text>a 2'-deoxyribonucleoside 5'-diphosphate + [thioredoxin]-disulfide + H2O = a ribonucleoside 5'-diphosphate + [thioredoxin]-dithiol</text>
        <dbReference type="Rhea" id="RHEA:23252"/>
        <dbReference type="Rhea" id="RHEA-COMP:10698"/>
        <dbReference type="Rhea" id="RHEA-COMP:10700"/>
        <dbReference type="ChEBI" id="CHEBI:15377"/>
        <dbReference type="ChEBI" id="CHEBI:29950"/>
        <dbReference type="ChEBI" id="CHEBI:50058"/>
        <dbReference type="ChEBI" id="CHEBI:57930"/>
        <dbReference type="ChEBI" id="CHEBI:73316"/>
        <dbReference type="EC" id="1.17.4.1"/>
    </reaction>
</comment>
<dbReference type="SUPFAM" id="SSF51998">
    <property type="entry name" value="PFL-like glycyl radical enzymes"/>
    <property type="match status" value="1"/>
</dbReference>
<sequence>MSTRAETIAAAIQVDSLGDRENVLTGALISALKMSASFDKEANSLAGRMYHYRLGTHCTKTVQHYLDVFGSRLDCNVAKFITDNSQAIEECCSLFKGSVDYESLVSVGILSATRYFDTYLQHGHDVDGNSVFESVPHMFMRIAAFCATQCTKHPFLRETIMRSLELSCGTSQLSDYNLFSYFYKPLATQLVCCATPIIRSAGLRDATLSSCFIIRPDLSTEEKTLEALHTELSPLLASKSGVGLDVGSYSQSKNILNFLQMVNAQVEYFNDDSLRPVSVATYIEPWHYQVQEFLTAKLPENPKRCASLFQGLCINSLFFETYLQDPESQWYLFNPKDVNLGNLYGAAFNAEYAHLVATKQYCGSVSIKSLMFAIVNAIVKTGTPYILLKEACNEHHWYEPTGSAICAANLCAEVIQEPQNCVSTCNLANICLPKCMVPKYTENGLYRDDTALRGDVPLSEKYKPAQDNRIEFVMPERIPEWDLHQKAIWNKNDFSLARLRSAVEVAVFVVNAAILGGSCPTPGVQCGQDQRSMGIGVHGLADVFAELGFDYTDNRAELLDRKIFEHMYFKAIQTSNRICALGGASPFKGWERSKLSTGRFHWEEWENVPLDIDSSAWQELRLSVMEHGTFNCQFLALMPTTGVSQLTGYTESFHPFFANYSSKVSNKEEVLRPNVTFLRQLLECDMHIVKYYGGEVNRLPPKLAERYSTFRTAFDYSPYDLACRARARAPFIDQSQSYSIFLNEGDAQSAKFIKDILLLSYRKGLKTLMYYCRVRKETDTGALTCMTCPVADNNKPNWMLRKPASGSEWVGPNGNKGDPGVNFDVQCLECQ</sequence>
<dbReference type="PANTHER" id="PTHR11573">
    <property type="entry name" value="RIBONUCLEOSIDE-DIPHOSPHATE REDUCTASE LARGE CHAIN"/>
    <property type="match status" value="1"/>
</dbReference>
<feature type="domain" description="Ribonucleotide reductase large subunit C-terminal" evidence="4">
    <location>
        <begin position="209"/>
        <end position="771"/>
    </location>
</feature>
<dbReference type="EC" id="1.17.4.1" evidence="2"/>
<keyword evidence="2" id="KW-0215">Deoxyribonucleotide synthesis</keyword>
<proteinExistence type="inferred from homology"/>
<comment type="similarity">
    <text evidence="1 2">Belongs to the ribonucleoside diphosphate reductase large chain family.</text>
</comment>
<dbReference type="Pfam" id="PF00317">
    <property type="entry name" value="Ribonuc_red_lgN"/>
    <property type="match status" value="1"/>
</dbReference>
<evidence type="ECO:0000259" key="3">
    <source>
        <dbReference type="Pfam" id="PF00317"/>
    </source>
</evidence>
<feature type="domain" description="Ribonucleotide reductase large subunit N-terminal" evidence="3">
    <location>
        <begin position="108"/>
        <end position="204"/>
    </location>
</feature>
<dbReference type="NCBIfam" id="TIGR02506">
    <property type="entry name" value="NrdE_NrdA"/>
    <property type="match status" value="1"/>
</dbReference>
<accession>A0A889IW31</accession>
<evidence type="ECO:0000256" key="2">
    <source>
        <dbReference type="RuleBase" id="RU003410"/>
    </source>
</evidence>
<dbReference type="PRINTS" id="PR01183">
    <property type="entry name" value="RIBORDTASEM1"/>
</dbReference>
<reference evidence="5" key="1">
    <citation type="submission" date="2019-10" db="EMBL/GenBank/DDBJ databases">
        <title>Otarine herpesvirus 4 in Northern fur seal genital swab.</title>
        <authorList>
            <person name="Deming A.C."/>
            <person name="Wellehan J.F.X."/>
            <person name="Gulland F.M.D."/>
        </authorList>
    </citation>
    <scope>NUCLEOTIDE SEQUENCE</scope>
    <source>
        <strain evidence="5">Cu11-001</strain>
    </source>
</reference>
<protein>
    <recommendedName>
        <fullName evidence="2">Ribonucleoside-diphosphate reductase</fullName>
        <ecNumber evidence="2">1.17.4.1</ecNumber>
    </recommendedName>
</protein>